<keyword evidence="1" id="KW-0119">Carbohydrate metabolism</keyword>
<dbReference type="Proteomes" id="UP000006055">
    <property type="component" value="Chromosome"/>
</dbReference>
<name>I4CBK4_DESTA</name>
<organism evidence="1 2">
    <name type="scientific">Desulfomonile tiedjei (strain ATCC 49306 / DSM 6799 / DCB-1)</name>
    <dbReference type="NCBI Taxonomy" id="706587"/>
    <lineage>
        <taxon>Bacteria</taxon>
        <taxon>Pseudomonadati</taxon>
        <taxon>Thermodesulfobacteriota</taxon>
        <taxon>Desulfomonilia</taxon>
        <taxon>Desulfomonilales</taxon>
        <taxon>Desulfomonilaceae</taxon>
        <taxon>Desulfomonile</taxon>
    </lineage>
</organism>
<proteinExistence type="predicted"/>
<dbReference type="HOGENOM" id="CLU_062597_0_0_7"/>
<reference evidence="2" key="1">
    <citation type="submission" date="2012-06" db="EMBL/GenBank/DDBJ databases">
        <title>Complete sequence of chromosome of Desulfomonile tiedjei DSM 6799.</title>
        <authorList>
            <person name="Lucas S."/>
            <person name="Copeland A."/>
            <person name="Lapidus A."/>
            <person name="Glavina del Rio T."/>
            <person name="Dalin E."/>
            <person name="Tice H."/>
            <person name="Bruce D."/>
            <person name="Goodwin L."/>
            <person name="Pitluck S."/>
            <person name="Peters L."/>
            <person name="Ovchinnikova G."/>
            <person name="Zeytun A."/>
            <person name="Lu M."/>
            <person name="Kyrpides N."/>
            <person name="Mavromatis K."/>
            <person name="Ivanova N."/>
            <person name="Brettin T."/>
            <person name="Detter J.C."/>
            <person name="Han C."/>
            <person name="Larimer F."/>
            <person name="Land M."/>
            <person name="Hauser L."/>
            <person name="Markowitz V."/>
            <person name="Cheng J.-F."/>
            <person name="Hugenholtz P."/>
            <person name="Woyke T."/>
            <person name="Wu D."/>
            <person name="Spring S."/>
            <person name="Schroeder M."/>
            <person name="Brambilla E."/>
            <person name="Klenk H.-P."/>
            <person name="Eisen J.A."/>
        </authorList>
    </citation>
    <scope>NUCLEOTIDE SEQUENCE [LARGE SCALE GENOMIC DNA]</scope>
    <source>
        <strain evidence="2">ATCC 49306 / DSM 6799 / DCB-1</strain>
    </source>
</reference>
<dbReference type="KEGG" id="dti:Desti_4311"/>
<sequence length="388" mass="44326">MNPKTKIVCLITFDYELFLGRNFGPPDTILFEPTRKILDICDQVNVPTTFFADVCSVWAHRNNGCDSYADAFEKQLQEIVSTGHDVGLHIHPHWLFTTFVGGQWQISTERMYLHELGFGTHDHSAEETVRKGVNYLNELLGKQDTQYRCTAFRAAGLALQPQEKEIVRVLLDCGIRVDSSVAKNLRLNMDTVTIDYSRTPKNANWFLSPETGIENGNRSGIFEVPVATFQMGFLERTGFMARRIRSAGKLRGSVISRSPKQSRLTSLYSLLLLNLRYLFWNPYYLLSCDTKGMTLDLLLKGFDSYLQLHDDEVMYVSMINHPKLMFDEQVQLLGDFVRETRQRYGSEVSFQTFRQVAADCDCTQDLLKSSEISTNATRNNLEVYEGAL</sequence>
<protein>
    <submittedName>
        <fullName evidence="1">Putative xylanase/chitin deacetylase</fullName>
    </submittedName>
</protein>
<keyword evidence="2" id="KW-1185">Reference proteome</keyword>
<dbReference type="InterPro" id="IPR011330">
    <property type="entry name" value="Glyco_hydro/deAcase_b/a-brl"/>
</dbReference>
<dbReference type="GO" id="GO:0045493">
    <property type="term" value="P:xylan catabolic process"/>
    <property type="evidence" value="ECO:0007669"/>
    <property type="project" value="UniProtKB-KW"/>
</dbReference>
<dbReference type="eggNOG" id="COG0726">
    <property type="taxonomic scope" value="Bacteria"/>
</dbReference>
<keyword evidence="1" id="KW-0624">Polysaccharide degradation</keyword>
<dbReference type="RefSeq" id="WP_014812065.1">
    <property type="nucleotide sequence ID" value="NC_018025.1"/>
</dbReference>
<dbReference type="OrthoDB" id="5352625at2"/>
<dbReference type="GO" id="GO:0016798">
    <property type="term" value="F:hydrolase activity, acting on glycosyl bonds"/>
    <property type="evidence" value="ECO:0007669"/>
    <property type="project" value="UniProtKB-KW"/>
</dbReference>
<dbReference type="SUPFAM" id="SSF88713">
    <property type="entry name" value="Glycoside hydrolase/deacetylase"/>
    <property type="match status" value="1"/>
</dbReference>
<dbReference type="AlphaFoldDB" id="I4CBK4"/>
<keyword evidence="1" id="KW-0378">Hydrolase</keyword>
<evidence type="ECO:0000313" key="2">
    <source>
        <dbReference type="Proteomes" id="UP000006055"/>
    </source>
</evidence>
<keyword evidence="1" id="KW-0858">Xylan degradation</keyword>
<keyword evidence="1" id="KW-0326">Glycosidase</keyword>
<dbReference type="Gene3D" id="3.20.20.370">
    <property type="entry name" value="Glycoside hydrolase/deacetylase"/>
    <property type="match status" value="1"/>
</dbReference>
<dbReference type="EMBL" id="CP003360">
    <property type="protein sequence ID" value="AFM26945.1"/>
    <property type="molecule type" value="Genomic_DNA"/>
</dbReference>
<accession>I4CBK4</accession>
<evidence type="ECO:0000313" key="1">
    <source>
        <dbReference type="EMBL" id="AFM26945.1"/>
    </source>
</evidence>
<dbReference type="STRING" id="706587.Desti_4311"/>
<gene>
    <name evidence="1" type="ordered locus">Desti_4311</name>
</gene>